<evidence type="ECO:0000256" key="1">
    <source>
        <dbReference type="ARBA" id="ARBA00022723"/>
    </source>
</evidence>
<dbReference type="InterPro" id="IPR013819">
    <property type="entry name" value="LipOase_C"/>
</dbReference>
<reference evidence="5 6" key="1">
    <citation type="submission" date="2017-03" db="EMBL/GenBank/DDBJ databases">
        <title>WGS assembly of Porphyra umbilicalis.</title>
        <authorList>
            <person name="Brawley S.H."/>
            <person name="Blouin N.A."/>
            <person name="Ficko-Blean E."/>
            <person name="Wheeler G.L."/>
            <person name="Lohr M."/>
            <person name="Goodson H.V."/>
            <person name="Jenkins J.W."/>
            <person name="Blaby-Haas C.E."/>
            <person name="Helliwell K.E."/>
            <person name="Chan C."/>
            <person name="Marriage T."/>
            <person name="Bhattacharya D."/>
            <person name="Klein A.S."/>
            <person name="Badis Y."/>
            <person name="Brodie J."/>
            <person name="Cao Y."/>
            <person name="Collen J."/>
            <person name="Dittami S.M."/>
            <person name="Gachon C.M."/>
            <person name="Green B.R."/>
            <person name="Karpowicz S."/>
            <person name="Kim J.W."/>
            <person name="Kudahl U."/>
            <person name="Lin S."/>
            <person name="Michel G."/>
            <person name="Mittag M."/>
            <person name="Olson B.J."/>
            <person name="Pangilinan J."/>
            <person name="Peng Y."/>
            <person name="Qiu H."/>
            <person name="Shu S."/>
            <person name="Singer J.T."/>
            <person name="Smith A.G."/>
            <person name="Sprecher B.N."/>
            <person name="Wagner V."/>
            <person name="Wang W."/>
            <person name="Wang Z.-Y."/>
            <person name="Yan J."/>
            <person name="Yarish C."/>
            <person name="Zoeuner-Riek S."/>
            <person name="Zhuang Y."/>
            <person name="Zou Y."/>
            <person name="Lindquist E.A."/>
            <person name="Grimwood J."/>
            <person name="Barry K."/>
            <person name="Rokhsar D.S."/>
            <person name="Schmutz J."/>
            <person name="Stiller J.W."/>
            <person name="Grossman A.R."/>
            <person name="Prochnik S.E."/>
        </authorList>
    </citation>
    <scope>NUCLEOTIDE SEQUENCE [LARGE SCALE GENOMIC DNA]</scope>
    <source>
        <strain evidence="5">4086291</strain>
    </source>
</reference>
<name>A0A1X6NW27_PORUM</name>
<dbReference type="GO" id="GO:0016702">
    <property type="term" value="F:oxidoreductase activity, acting on single donors with incorporation of molecular oxygen, incorporation of two atoms of oxygen"/>
    <property type="evidence" value="ECO:0007669"/>
    <property type="project" value="InterPro"/>
</dbReference>
<evidence type="ECO:0000256" key="3">
    <source>
        <dbReference type="ARBA" id="ARBA00023002"/>
    </source>
</evidence>
<evidence type="ECO:0000256" key="2">
    <source>
        <dbReference type="ARBA" id="ARBA00022964"/>
    </source>
</evidence>
<dbReference type="Gene3D" id="3.10.450.60">
    <property type="match status" value="1"/>
</dbReference>
<accession>A0A1X6NW27</accession>
<feature type="domain" description="Lipoxygenase" evidence="4">
    <location>
        <begin position="83"/>
        <end position="685"/>
    </location>
</feature>
<keyword evidence="1" id="KW-0479">Metal-binding</keyword>
<proteinExistence type="predicted"/>
<keyword evidence="3" id="KW-0560">Oxidoreductase</keyword>
<keyword evidence="6" id="KW-1185">Reference proteome</keyword>
<dbReference type="EMBL" id="KV919042">
    <property type="protein sequence ID" value="OSX72720.1"/>
    <property type="molecule type" value="Genomic_DNA"/>
</dbReference>
<evidence type="ECO:0000313" key="6">
    <source>
        <dbReference type="Proteomes" id="UP000218209"/>
    </source>
</evidence>
<gene>
    <name evidence="5" type="ORF">BU14_0410s0004</name>
</gene>
<dbReference type="Gene3D" id="1.20.245.10">
    <property type="entry name" value="Lipoxygenase-1, Domain 5"/>
    <property type="match status" value="1"/>
</dbReference>
<dbReference type="PROSITE" id="PS51393">
    <property type="entry name" value="LIPOXYGENASE_3"/>
    <property type="match status" value="1"/>
</dbReference>
<dbReference type="PRINTS" id="PR00087">
    <property type="entry name" value="LIPOXYGENASE"/>
</dbReference>
<dbReference type="OrthoDB" id="407298at2759"/>
<dbReference type="InterPro" id="IPR000907">
    <property type="entry name" value="LipOase"/>
</dbReference>
<dbReference type="InterPro" id="IPR036226">
    <property type="entry name" value="LipOase_C_sf"/>
</dbReference>
<organism evidence="5 6">
    <name type="scientific">Porphyra umbilicalis</name>
    <name type="common">Purple laver</name>
    <name type="synonym">Red alga</name>
    <dbReference type="NCBI Taxonomy" id="2786"/>
    <lineage>
        <taxon>Eukaryota</taxon>
        <taxon>Rhodophyta</taxon>
        <taxon>Bangiophyceae</taxon>
        <taxon>Bangiales</taxon>
        <taxon>Bangiaceae</taxon>
        <taxon>Porphyra</taxon>
    </lineage>
</organism>
<evidence type="ECO:0000259" key="4">
    <source>
        <dbReference type="PROSITE" id="PS51393"/>
    </source>
</evidence>
<keyword evidence="2" id="KW-0223">Dioxygenase</keyword>
<protein>
    <recommendedName>
        <fullName evidence="4">Lipoxygenase domain-containing protein</fullName>
    </recommendedName>
</protein>
<dbReference type="GO" id="GO:0046872">
    <property type="term" value="F:metal ion binding"/>
    <property type="evidence" value="ECO:0007669"/>
    <property type="project" value="UniProtKB-KW"/>
</dbReference>
<dbReference type="Pfam" id="PF00305">
    <property type="entry name" value="Lipoxygenase"/>
    <property type="match status" value="1"/>
</dbReference>
<evidence type="ECO:0000313" key="5">
    <source>
        <dbReference type="EMBL" id="OSX72720.1"/>
    </source>
</evidence>
<dbReference type="SUPFAM" id="SSF48484">
    <property type="entry name" value="Lipoxigenase"/>
    <property type="match status" value="1"/>
</dbReference>
<dbReference type="GO" id="GO:0034440">
    <property type="term" value="P:lipid oxidation"/>
    <property type="evidence" value="ECO:0007669"/>
    <property type="project" value="InterPro"/>
</dbReference>
<dbReference type="AlphaFoldDB" id="A0A1X6NW27"/>
<sequence length="685" mass="74063">MGDVVTLQLASVDDVLELALEEKDATVLGKGTISASVLLGTNEGPSQATFDVELSAAGGGQPVATYTLSVMNAPPPSPIEAATKLLLSVGQELQEHLMQTAFLIGVDDGEWRYASYPQATEKTPLPKFSAALPPSQVIRPTRVGHLFGRNMEFLYAQARLLKLLADTSPEGGIAEPLRQRLAALQADVKKVLQDDPFCAPFNGAVVKPQRVAERWTHDDEVADQMIRGVNPMKIVRVTDNPADVLPALFQKLVAPDGRNLTQLWKDNALFYVDYPELMVGELDAASGAYCHQAVSSILDADVGAKKYWYAPRLVLYKKASGKLSIAGFALTRKDDGCDEVYTAATHPPITYLLAKCHLTCADNQAHQFVSHLGLTHLLAEPFIVAAHNSLPTDHIVSALLRPHFVDTIGINFLARQTLVSSVAPFTDATFSVGTAHGLTIFSTAYATWDFLGDNFVNGLTKRGFGADASVDGLDGFYYRDDGFKVWNALTRHVSRVLHAHYGACEHDANGAVAGDADVAAWCAEMRDPKRAAIPSFPEAFTSVCALTEALVSIIFMCSAQHAAVNFPQAEYVTYVPNRPDSLRTPMPPTPTGGDLPQAALGEALPDMAVSLFQTMFGYLLSAPTDTPASAYAAVKESHPTAVDAFTSDLLRVTEEIDERNRSLVSKDEQPYVYLSPENMPLSIDI</sequence>
<dbReference type="Proteomes" id="UP000218209">
    <property type="component" value="Unassembled WGS sequence"/>
</dbReference>
<dbReference type="PANTHER" id="PTHR11771">
    <property type="entry name" value="LIPOXYGENASE"/>
    <property type="match status" value="1"/>
</dbReference>